<dbReference type="Proteomes" id="UP000789366">
    <property type="component" value="Unassembled WGS sequence"/>
</dbReference>
<gene>
    <name evidence="1" type="ORF">SPELUC_LOCUS2505</name>
</gene>
<evidence type="ECO:0000313" key="2">
    <source>
        <dbReference type="Proteomes" id="UP000789366"/>
    </source>
</evidence>
<reference evidence="1" key="1">
    <citation type="submission" date="2021-06" db="EMBL/GenBank/DDBJ databases">
        <authorList>
            <person name="Kallberg Y."/>
            <person name="Tangrot J."/>
            <person name="Rosling A."/>
        </authorList>
    </citation>
    <scope>NUCLEOTIDE SEQUENCE</scope>
    <source>
        <strain evidence="1">28 12/20/2015</strain>
    </source>
</reference>
<sequence length="250" mass="28763">MLILKAMLDNQNLRHPDPYLSTQPIFGPPFTHIQQPYRSYCVGSNTPLDDPGYYLDCLHELVIIYRRDIACAADHCTSALLSYFYFTPAMLTKQENTKWWQFDKPLIHHSPCEFSFSLEMFQLLYVLNGSIVGLIGNILDVDENLEIVDESETSHEKGISIQPPRYFPSPDYPPPDPSEYTFLRLYIIRSIDPVAHTFHILTPLSYVELQKTRLIVKRSLDLPTCFMLDHSNNISTGVCGVPCRGREYLI</sequence>
<comment type="caution">
    <text evidence="1">The sequence shown here is derived from an EMBL/GenBank/DDBJ whole genome shotgun (WGS) entry which is preliminary data.</text>
</comment>
<proteinExistence type="predicted"/>
<dbReference type="EMBL" id="CAJVPW010001681">
    <property type="protein sequence ID" value="CAG8489725.1"/>
    <property type="molecule type" value="Genomic_DNA"/>
</dbReference>
<organism evidence="1 2">
    <name type="scientific">Cetraspora pellucida</name>
    <dbReference type="NCBI Taxonomy" id="1433469"/>
    <lineage>
        <taxon>Eukaryota</taxon>
        <taxon>Fungi</taxon>
        <taxon>Fungi incertae sedis</taxon>
        <taxon>Mucoromycota</taxon>
        <taxon>Glomeromycotina</taxon>
        <taxon>Glomeromycetes</taxon>
        <taxon>Diversisporales</taxon>
        <taxon>Gigasporaceae</taxon>
        <taxon>Cetraspora</taxon>
    </lineage>
</organism>
<protein>
    <submittedName>
        <fullName evidence="1">660_t:CDS:1</fullName>
    </submittedName>
</protein>
<name>A0ACA9KRS9_9GLOM</name>
<accession>A0ACA9KRS9</accession>
<evidence type="ECO:0000313" key="1">
    <source>
        <dbReference type="EMBL" id="CAG8489725.1"/>
    </source>
</evidence>
<keyword evidence="2" id="KW-1185">Reference proteome</keyword>